<dbReference type="Proteomes" id="UP000199152">
    <property type="component" value="Unassembled WGS sequence"/>
</dbReference>
<dbReference type="InterPro" id="IPR003594">
    <property type="entry name" value="HATPase_dom"/>
</dbReference>
<dbReference type="SUPFAM" id="SSF55874">
    <property type="entry name" value="ATPase domain of HSP90 chaperone/DNA topoisomerase II/histidine kinase"/>
    <property type="match status" value="1"/>
</dbReference>
<dbReference type="STRING" id="504800.SAMN04488085_103386"/>
<organism evidence="2 3">
    <name type="scientific">Geodermatophilus ruber</name>
    <dbReference type="NCBI Taxonomy" id="504800"/>
    <lineage>
        <taxon>Bacteria</taxon>
        <taxon>Bacillati</taxon>
        <taxon>Actinomycetota</taxon>
        <taxon>Actinomycetes</taxon>
        <taxon>Geodermatophilales</taxon>
        <taxon>Geodermatophilaceae</taxon>
        <taxon>Geodermatophilus</taxon>
    </lineage>
</organism>
<dbReference type="GO" id="GO:0016301">
    <property type="term" value="F:kinase activity"/>
    <property type="evidence" value="ECO:0007669"/>
    <property type="project" value="UniProtKB-KW"/>
</dbReference>
<reference evidence="2 3" key="1">
    <citation type="submission" date="2016-10" db="EMBL/GenBank/DDBJ databases">
        <authorList>
            <person name="de Groot N.N."/>
        </authorList>
    </citation>
    <scope>NUCLEOTIDE SEQUENCE [LARGE SCALE GENOMIC DNA]</scope>
    <source>
        <strain evidence="2 3">DSM 45317</strain>
    </source>
</reference>
<dbReference type="CDD" id="cd16936">
    <property type="entry name" value="HATPase_RsbW-like"/>
    <property type="match status" value="1"/>
</dbReference>
<dbReference type="Gene3D" id="3.30.565.10">
    <property type="entry name" value="Histidine kinase-like ATPase, C-terminal domain"/>
    <property type="match status" value="1"/>
</dbReference>
<evidence type="ECO:0000313" key="2">
    <source>
        <dbReference type="EMBL" id="SFK77215.1"/>
    </source>
</evidence>
<protein>
    <submittedName>
        <fullName evidence="2">Serine/threonine-protein kinase RsbW</fullName>
    </submittedName>
</protein>
<keyword evidence="2" id="KW-0808">Transferase</keyword>
<dbReference type="EMBL" id="FOSW01000003">
    <property type="protein sequence ID" value="SFK77215.1"/>
    <property type="molecule type" value="Genomic_DNA"/>
</dbReference>
<dbReference type="OrthoDB" id="159434at2"/>
<dbReference type="AlphaFoldDB" id="A0A1I4C8G1"/>
<name>A0A1I4C8G1_9ACTN</name>
<keyword evidence="2" id="KW-0418">Kinase</keyword>
<gene>
    <name evidence="2" type="ORF">SAMN04488085_103386</name>
</gene>
<proteinExistence type="predicted"/>
<dbReference type="InterPro" id="IPR036890">
    <property type="entry name" value="HATPase_C_sf"/>
</dbReference>
<accession>A0A1I4C8G1</accession>
<dbReference type="InParanoid" id="A0A1I4C8G1"/>
<evidence type="ECO:0000259" key="1">
    <source>
        <dbReference type="Pfam" id="PF13581"/>
    </source>
</evidence>
<evidence type="ECO:0000313" key="3">
    <source>
        <dbReference type="Proteomes" id="UP000199152"/>
    </source>
</evidence>
<sequence length="138" mass="15371">MTVDGGLRLTASTEPESLEKVQALLERLWLQHDDVVLPDRIRFETAVIEIAGNIIRHATDGEPIAFELAVVAQPGRLQAEFRDEGKRADVDLDAAQLPSPLAESGRGLALALAAVHELSYRREGSTNHWRIVRWRMDP</sequence>
<dbReference type="Pfam" id="PF13581">
    <property type="entry name" value="HATPase_c_2"/>
    <property type="match status" value="1"/>
</dbReference>
<dbReference type="RefSeq" id="WP_091322571.1">
    <property type="nucleotide sequence ID" value="NZ_FOSW01000003.1"/>
</dbReference>
<keyword evidence="3" id="KW-1185">Reference proteome</keyword>
<feature type="domain" description="Histidine kinase/HSP90-like ATPase" evidence="1">
    <location>
        <begin position="12"/>
        <end position="128"/>
    </location>
</feature>